<dbReference type="Proteomes" id="UP000036771">
    <property type="component" value="Unassembled WGS sequence"/>
</dbReference>
<comment type="similarity">
    <text evidence="6 7">Belongs to the class I-like SAM-binding methyltransferase superfamily. C5-methyltransferase family.</text>
</comment>
<dbReference type="Gene3D" id="3.90.120.10">
    <property type="entry name" value="DNA Methylase, subunit A, domain 2"/>
    <property type="match status" value="1"/>
</dbReference>
<keyword evidence="4" id="KW-0680">Restriction system</keyword>
<dbReference type="PROSITE" id="PS00094">
    <property type="entry name" value="C5_MTASE_1"/>
    <property type="match status" value="1"/>
</dbReference>
<dbReference type="Pfam" id="PF00145">
    <property type="entry name" value="DNA_methylase"/>
    <property type="match status" value="1"/>
</dbReference>
<comment type="caution">
    <text evidence="9">The sequence shown here is derived from an EMBL/GenBank/DDBJ whole genome shotgun (WGS) entry which is preliminary data.</text>
</comment>
<feature type="active site" evidence="6">
    <location>
        <position position="230"/>
    </location>
</feature>
<keyword evidence="2 6" id="KW-0808">Transferase</keyword>
<evidence type="ECO:0000256" key="6">
    <source>
        <dbReference type="PROSITE-ProRule" id="PRU01016"/>
    </source>
</evidence>
<dbReference type="CDD" id="cd00315">
    <property type="entry name" value="Cyt_C5_DNA_methylase"/>
    <property type="match status" value="1"/>
</dbReference>
<evidence type="ECO:0000256" key="8">
    <source>
        <dbReference type="RuleBase" id="RU000417"/>
    </source>
</evidence>
<sequence>MAQSLGIGQFEGCRMSLEKLDLTDDLSSQQVTMYPKRSGLHVLKQSFGESDPKEIDKISDYQPSKSNILANVNLQRRSIKYSTLREEVKIEGLGADIENLAFFTHYLHNPKNDVSELYKSRAENYFRAMKKESLIFSETELEKIVPIEWDVPFSPPRKKEFTFIDLFAGIGGFRIPLQELGGNCVFSSEINYYSQCAYELNFGEVPFGDITKLNTDMIPKHNILCAGFPCQPFSISGKMKGFEDVRGSLIYHIFEIIAKHQPNVVFLENVKHLVYHDKKRTLATIIQHLEELGYVVSKKILNASDFGVPQNRERIIIIGHQEKKFDFSKIKQKKKSVLKDFLDKENDFEYLQEPFTILKEQKMQDSGLVFAGYRNKTIRKTGVRAGTEYLSRVHKQPNRIYSAEGVHPALPSQESSGRFWIWHEEAVRKLTIRECYRIMGFPCNFKLLNNKSELYKQIGNSVAIPMIKAIAEQIKLQLLESSQ</sequence>
<dbReference type="SUPFAM" id="SSF53335">
    <property type="entry name" value="S-adenosyl-L-methionine-dependent methyltransferases"/>
    <property type="match status" value="1"/>
</dbReference>
<evidence type="ECO:0000256" key="3">
    <source>
        <dbReference type="ARBA" id="ARBA00022691"/>
    </source>
</evidence>
<dbReference type="InterPro" id="IPR050750">
    <property type="entry name" value="C5-MTase"/>
</dbReference>
<keyword evidence="3 6" id="KW-0949">S-adenosyl-L-methionine</keyword>
<accession>A0A0K8MCW1</accession>
<dbReference type="EC" id="2.1.1.37" evidence="8"/>
<dbReference type="EMBL" id="BBVC01000023">
    <property type="protein sequence ID" value="GAO98038.1"/>
    <property type="molecule type" value="Genomic_DNA"/>
</dbReference>
<dbReference type="PRINTS" id="PR00105">
    <property type="entry name" value="C5METTRFRASE"/>
</dbReference>
<dbReference type="InterPro" id="IPR001525">
    <property type="entry name" value="C5_MeTfrase"/>
</dbReference>
<protein>
    <recommendedName>
        <fullName evidence="8">Cytosine-specific methyltransferase</fullName>
        <ecNumber evidence="8">2.1.1.37</ecNumber>
    </recommendedName>
</protein>
<dbReference type="PANTHER" id="PTHR46098">
    <property type="entry name" value="TRNA (CYTOSINE(38)-C(5))-METHYLTRANSFERASE"/>
    <property type="match status" value="1"/>
</dbReference>
<dbReference type="PANTHER" id="PTHR46098:SF1">
    <property type="entry name" value="TRNA (CYTOSINE(38)-C(5))-METHYLTRANSFERASE"/>
    <property type="match status" value="1"/>
</dbReference>
<dbReference type="GO" id="GO:0009307">
    <property type="term" value="P:DNA restriction-modification system"/>
    <property type="evidence" value="ECO:0007669"/>
    <property type="project" value="UniProtKB-KW"/>
</dbReference>
<keyword evidence="1 6" id="KW-0489">Methyltransferase</keyword>
<name>A0A0K8MCW1_9PROT</name>
<comment type="catalytic activity">
    <reaction evidence="5 8">
        <text>a 2'-deoxycytidine in DNA + S-adenosyl-L-methionine = a 5-methyl-2'-deoxycytidine in DNA + S-adenosyl-L-homocysteine + H(+)</text>
        <dbReference type="Rhea" id="RHEA:13681"/>
        <dbReference type="Rhea" id="RHEA-COMP:11369"/>
        <dbReference type="Rhea" id="RHEA-COMP:11370"/>
        <dbReference type="ChEBI" id="CHEBI:15378"/>
        <dbReference type="ChEBI" id="CHEBI:57856"/>
        <dbReference type="ChEBI" id="CHEBI:59789"/>
        <dbReference type="ChEBI" id="CHEBI:85452"/>
        <dbReference type="ChEBI" id="CHEBI:85454"/>
        <dbReference type="EC" id="2.1.1.37"/>
    </reaction>
</comment>
<evidence type="ECO:0000313" key="10">
    <source>
        <dbReference type="Proteomes" id="UP000036771"/>
    </source>
</evidence>
<dbReference type="AlphaFoldDB" id="A0A0K8MCW1"/>
<dbReference type="NCBIfam" id="TIGR00675">
    <property type="entry name" value="dcm"/>
    <property type="match status" value="1"/>
</dbReference>
<dbReference type="GO" id="GO:0003886">
    <property type="term" value="F:DNA (cytosine-5-)-methyltransferase activity"/>
    <property type="evidence" value="ECO:0007669"/>
    <property type="project" value="UniProtKB-EC"/>
</dbReference>
<dbReference type="GO" id="GO:0032259">
    <property type="term" value="P:methylation"/>
    <property type="evidence" value="ECO:0007669"/>
    <property type="project" value="UniProtKB-KW"/>
</dbReference>
<reference evidence="9 10" key="1">
    <citation type="submission" date="2015-03" db="EMBL/GenBank/DDBJ databases">
        <title>Caedibacter varicaedens, whole genome shotgun sequence.</title>
        <authorList>
            <person name="Suzuki H."/>
            <person name="Dapper A.L."/>
            <person name="Gibson A.K."/>
            <person name="Jackson C."/>
            <person name="Lee H."/>
            <person name="Pejaver V.R."/>
            <person name="Doak T."/>
            <person name="Lynch M."/>
        </authorList>
    </citation>
    <scope>NUCLEOTIDE SEQUENCE [LARGE SCALE GENOMIC DNA]</scope>
</reference>
<dbReference type="STRING" id="1629334.Cva_00681"/>
<dbReference type="PROSITE" id="PS00095">
    <property type="entry name" value="C5_MTASE_2"/>
    <property type="match status" value="1"/>
</dbReference>
<evidence type="ECO:0000256" key="5">
    <source>
        <dbReference type="ARBA" id="ARBA00047422"/>
    </source>
</evidence>
<organism evidence="9 10">
    <name type="scientific">Caedimonas varicaedens</name>
    <dbReference type="NCBI Taxonomy" id="1629334"/>
    <lineage>
        <taxon>Bacteria</taxon>
        <taxon>Pseudomonadati</taxon>
        <taxon>Pseudomonadota</taxon>
        <taxon>Alphaproteobacteria</taxon>
        <taxon>Holosporales</taxon>
        <taxon>Caedimonadaceae</taxon>
        <taxon>Caedimonas</taxon>
    </lineage>
</organism>
<gene>
    <name evidence="9" type="primary">hpaIIM</name>
    <name evidence="9" type="ORF">Cva_00681</name>
</gene>
<dbReference type="InterPro" id="IPR029063">
    <property type="entry name" value="SAM-dependent_MTases_sf"/>
</dbReference>
<dbReference type="InterPro" id="IPR018117">
    <property type="entry name" value="C5_DNA_meth_AS"/>
</dbReference>
<evidence type="ECO:0000256" key="7">
    <source>
        <dbReference type="RuleBase" id="RU000416"/>
    </source>
</evidence>
<dbReference type="InterPro" id="IPR031303">
    <property type="entry name" value="C5_meth_CS"/>
</dbReference>
<evidence type="ECO:0000256" key="4">
    <source>
        <dbReference type="ARBA" id="ARBA00022747"/>
    </source>
</evidence>
<evidence type="ECO:0000313" key="9">
    <source>
        <dbReference type="EMBL" id="GAO98038.1"/>
    </source>
</evidence>
<evidence type="ECO:0000256" key="1">
    <source>
        <dbReference type="ARBA" id="ARBA00022603"/>
    </source>
</evidence>
<proteinExistence type="inferred from homology"/>
<evidence type="ECO:0000256" key="2">
    <source>
        <dbReference type="ARBA" id="ARBA00022679"/>
    </source>
</evidence>
<dbReference type="PROSITE" id="PS51679">
    <property type="entry name" value="SAM_MT_C5"/>
    <property type="match status" value="1"/>
</dbReference>
<dbReference type="Gene3D" id="3.40.50.150">
    <property type="entry name" value="Vaccinia Virus protein VP39"/>
    <property type="match status" value="1"/>
</dbReference>
<dbReference type="REBASE" id="133214">
    <property type="entry name" value="M.CvaPbORF681P"/>
</dbReference>
<keyword evidence="10" id="KW-1185">Reference proteome</keyword>